<evidence type="ECO:0000256" key="11">
    <source>
        <dbReference type="ARBA" id="ARBA00056142"/>
    </source>
</evidence>
<evidence type="ECO:0000313" key="18">
    <source>
        <dbReference type="EMBL" id="CTQ86136.1"/>
    </source>
</evidence>
<feature type="transmembrane region" description="Helical" evidence="16">
    <location>
        <begin position="140"/>
        <end position="160"/>
    </location>
</feature>
<keyword evidence="7 16" id="KW-1133">Transmembrane helix</keyword>
<keyword evidence="10" id="KW-0325">Glycoprotein</keyword>
<keyword evidence="5 16" id="KW-0812">Transmembrane</keyword>
<name>A0A0U5EM75_MACMU</name>
<dbReference type="EMBL" id="LN874371">
    <property type="protein sequence ID" value="CTQ86136.1"/>
    <property type="molecule type" value="mRNA"/>
</dbReference>
<dbReference type="GO" id="GO:0042110">
    <property type="term" value="P:T cell activation"/>
    <property type="evidence" value="ECO:0007669"/>
    <property type="project" value="UniProtKB-ARBA"/>
</dbReference>
<feature type="region of interest" description="Disordered" evidence="15">
    <location>
        <begin position="1"/>
        <end position="81"/>
    </location>
</feature>
<evidence type="ECO:0000256" key="12">
    <source>
        <dbReference type="ARBA" id="ARBA00069526"/>
    </source>
</evidence>
<feature type="compositionally biased region" description="Basic and acidic residues" evidence="15">
    <location>
        <begin position="1"/>
        <end position="14"/>
    </location>
</feature>
<dbReference type="SMART" id="SM00207">
    <property type="entry name" value="TNF"/>
    <property type="match status" value="1"/>
</dbReference>
<dbReference type="InterPro" id="IPR008983">
    <property type="entry name" value="Tumour_necrosis_fac-like_dom"/>
</dbReference>
<evidence type="ECO:0000256" key="8">
    <source>
        <dbReference type="ARBA" id="ARBA00023136"/>
    </source>
</evidence>
<dbReference type="InterPro" id="IPR006052">
    <property type="entry name" value="TNF_dom"/>
</dbReference>
<reference evidence="18" key="1">
    <citation type="journal article" date="2016" name="Immunogenetics">
        <title>Comparative genomic analysis of eutherian tumor necrosis factor ligand genes.</title>
        <authorList>
            <person name="Premzl M."/>
        </authorList>
    </citation>
    <scope>NUCLEOTIDE SEQUENCE</scope>
</reference>
<evidence type="ECO:0000256" key="15">
    <source>
        <dbReference type="SAM" id="MobiDB-lite"/>
    </source>
</evidence>
<dbReference type="Gene3D" id="2.60.120.40">
    <property type="match status" value="1"/>
</dbReference>
<comment type="similarity">
    <text evidence="2">Belongs to the tumor necrosis factor family.</text>
</comment>
<dbReference type="PROSITE" id="PS00251">
    <property type="entry name" value="THD_1"/>
    <property type="match status" value="1"/>
</dbReference>
<dbReference type="InterPro" id="IPR021184">
    <property type="entry name" value="TNF_CS"/>
</dbReference>
<comment type="subcellular location">
    <subcellularLocation>
        <location evidence="1">Cell membrane</location>
        <topology evidence="1">Single-pass type II membrane protein</topology>
    </subcellularLocation>
</comment>
<evidence type="ECO:0000256" key="16">
    <source>
        <dbReference type="SAM" id="Phobius"/>
    </source>
</evidence>
<dbReference type="InterPro" id="IPR042374">
    <property type="entry name" value="CD70"/>
</dbReference>
<evidence type="ECO:0000256" key="3">
    <source>
        <dbReference type="ARBA" id="ARBA00011233"/>
    </source>
</evidence>
<evidence type="ECO:0000256" key="10">
    <source>
        <dbReference type="ARBA" id="ARBA00023180"/>
    </source>
</evidence>
<reference evidence="18" key="2">
    <citation type="journal article" date="2019" name="Gene Rep">
        <title>Eutherian third-party data gene collections.</title>
        <authorList>
            <person name="Premzl M."/>
        </authorList>
    </citation>
    <scope>NUCLEOTIDE SEQUENCE</scope>
</reference>
<dbReference type="PANTHER" id="PTHR15152:SF0">
    <property type="entry name" value="CD70 ANTIGEN"/>
    <property type="match status" value="1"/>
</dbReference>
<evidence type="ECO:0000256" key="13">
    <source>
        <dbReference type="ARBA" id="ARBA00079428"/>
    </source>
</evidence>
<dbReference type="GO" id="GO:0046651">
    <property type="term" value="P:lymphocyte proliferation"/>
    <property type="evidence" value="ECO:0007669"/>
    <property type="project" value="UniProtKB-ARBA"/>
</dbReference>
<dbReference type="KEGG" id="mcc:701080"/>
<sequence length="316" mass="33977">MNGPRKNEVEREIGRSGGEGLGTGNSVAHPRPLPGPSGNHLHPLCELQTGSSWREFPLANRSSPSPRPAGHPQRGAGWSPDKLRQVDAQEPREGAAVAFLPFPAALCAPLAPPALAEVIAAAMPEEGSGCAVRRRPYACVLRAAVVPLVAGLAICLVVCVQRLSRAQQQLPLESLGWDIAELQLNHTGPQQDPRLYWQGGPALGRSFLRGPELDKGQLRIRRDGIYMVHIQVTLAICSSTSTSRHHHPTTLAVGICSPASRSISLLRLSFHQGCTIASQRLTPLARGDTLCTNLTGTLLPSRNTDETFFGVQWVRP</sequence>
<dbReference type="RefSeq" id="XP_001088935.3">
    <property type="nucleotide sequence ID" value="XM_001088935.4"/>
</dbReference>
<dbReference type="PANTHER" id="PTHR15152">
    <property type="entry name" value="CD70 ANTIGEN"/>
    <property type="match status" value="1"/>
</dbReference>
<evidence type="ECO:0000256" key="7">
    <source>
        <dbReference type="ARBA" id="ARBA00022989"/>
    </source>
</evidence>
<evidence type="ECO:0000256" key="9">
    <source>
        <dbReference type="ARBA" id="ARBA00023157"/>
    </source>
</evidence>
<evidence type="ECO:0000256" key="14">
    <source>
        <dbReference type="ARBA" id="ARBA00083727"/>
    </source>
</evidence>
<dbReference type="GO" id="GO:0033209">
    <property type="term" value="P:tumor necrosis factor-mediated signaling pathway"/>
    <property type="evidence" value="ECO:0007669"/>
    <property type="project" value="InterPro"/>
</dbReference>
<dbReference type="PROSITE" id="PS50049">
    <property type="entry name" value="THD_2"/>
    <property type="match status" value="1"/>
</dbReference>
<evidence type="ECO:0000256" key="2">
    <source>
        <dbReference type="ARBA" id="ARBA00008670"/>
    </source>
</evidence>
<dbReference type="OrthoDB" id="9444364at2759"/>
<dbReference type="SUPFAM" id="SSF49842">
    <property type="entry name" value="TNF-like"/>
    <property type="match status" value="1"/>
</dbReference>
<keyword evidence="8 16" id="KW-0472">Membrane</keyword>
<proteinExistence type="evidence at transcript level"/>
<comment type="function">
    <text evidence="11">Expressed at the plasma membrane of B cells, it is the ligand of the CD27 receptor which is specifically expressed at the surface of T cells. The CD70-CD27 signaling pathway mediates antigen-specific T cell activation and expansion which in turn provides immune surveillance of B cells.</text>
</comment>
<keyword evidence="6" id="KW-0735">Signal-anchor</keyword>
<evidence type="ECO:0000259" key="17">
    <source>
        <dbReference type="PROSITE" id="PS50049"/>
    </source>
</evidence>
<comment type="subunit">
    <text evidence="3">Homotrimer.</text>
</comment>
<evidence type="ECO:0000256" key="1">
    <source>
        <dbReference type="ARBA" id="ARBA00004401"/>
    </source>
</evidence>
<dbReference type="GO" id="GO:0048018">
    <property type="term" value="F:receptor ligand activity"/>
    <property type="evidence" value="ECO:0007669"/>
    <property type="project" value="UniProtKB-ARBA"/>
</dbReference>
<dbReference type="GeneID" id="701080"/>
<gene>
    <name evidence="18" type="primary">TNLG8A</name>
</gene>
<dbReference type="GO" id="GO:0006955">
    <property type="term" value="P:immune response"/>
    <property type="evidence" value="ECO:0007669"/>
    <property type="project" value="InterPro"/>
</dbReference>
<dbReference type="CDD" id="cd00184">
    <property type="entry name" value="TNF"/>
    <property type="match status" value="1"/>
</dbReference>
<organism evidence="18">
    <name type="scientific">Macaca mulatta</name>
    <name type="common">Rhesus macaque</name>
    <dbReference type="NCBI Taxonomy" id="9544"/>
    <lineage>
        <taxon>Eukaryota</taxon>
        <taxon>Metazoa</taxon>
        <taxon>Chordata</taxon>
        <taxon>Craniata</taxon>
        <taxon>Vertebrata</taxon>
        <taxon>Euteleostomi</taxon>
        <taxon>Mammalia</taxon>
        <taxon>Eutheria</taxon>
        <taxon>Euarchontoglires</taxon>
        <taxon>Primates</taxon>
        <taxon>Haplorrhini</taxon>
        <taxon>Catarrhini</taxon>
        <taxon>Cercopithecidae</taxon>
        <taxon>Cercopithecinae</taxon>
        <taxon>Macaca</taxon>
    </lineage>
</organism>
<evidence type="ECO:0000256" key="5">
    <source>
        <dbReference type="ARBA" id="ARBA00022692"/>
    </source>
</evidence>
<accession>A0A0U5EM75</accession>
<dbReference type="CTD" id="970"/>
<evidence type="ECO:0000256" key="4">
    <source>
        <dbReference type="ARBA" id="ARBA00022475"/>
    </source>
</evidence>
<dbReference type="AlphaFoldDB" id="A0A0U5EM75"/>
<keyword evidence="4" id="KW-1003">Cell membrane</keyword>
<dbReference type="GO" id="GO:0005164">
    <property type="term" value="F:tumor necrosis factor receptor binding"/>
    <property type="evidence" value="ECO:0007669"/>
    <property type="project" value="InterPro"/>
</dbReference>
<protein>
    <recommendedName>
        <fullName evidence="12">CD70 antigen</fullName>
    </recommendedName>
    <alternativeName>
        <fullName evidence="14">CD27 ligand</fullName>
    </alternativeName>
    <alternativeName>
        <fullName evidence="13">Tumor necrosis factor ligand superfamily member 7</fullName>
    </alternativeName>
</protein>
<dbReference type="GO" id="GO:0005886">
    <property type="term" value="C:plasma membrane"/>
    <property type="evidence" value="ECO:0007669"/>
    <property type="project" value="UniProtKB-SubCell"/>
</dbReference>
<dbReference type="FunFam" id="2.60.120.40:FF:000027">
    <property type="entry name" value="CD70 antigen"/>
    <property type="match status" value="1"/>
</dbReference>
<keyword evidence="9" id="KW-1015">Disulfide bond</keyword>
<feature type="domain" description="THD" evidence="17">
    <location>
        <begin position="178"/>
        <end position="314"/>
    </location>
</feature>
<evidence type="ECO:0000256" key="6">
    <source>
        <dbReference type="ARBA" id="ARBA00022968"/>
    </source>
</evidence>